<dbReference type="Proteomes" id="UP000509579">
    <property type="component" value="Chromosome"/>
</dbReference>
<dbReference type="Pfam" id="PF00266">
    <property type="entry name" value="Aminotran_5"/>
    <property type="match status" value="1"/>
</dbReference>
<keyword evidence="4" id="KW-1185">Reference proteome</keyword>
<dbReference type="InterPro" id="IPR000192">
    <property type="entry name" value="Aminotrans_V_dom"/>
</dbReference>
<dbReference type="InterPro" id="IPR015424">
    <property type="entry name" value="PyrdxlP-dep_Trfase"/>
</dbReference>
<dbReference type="AlphaFoldDB" id="A0A6N1X6S5"/>
<proteinExistence type="predicted"/>
<dbReference type="EMBL" id="CP054840">
    <property type="protein sequence ID" value="QKV53782.1"/>
    <property type="molecule type" value="Genomic_DNA"/>
</dbReference>
<reference evidence="3 4" key="1">
    <citation type="submission" date="2020-06" db="EMBL/GenBank/DDBJ databases">
        <title>Acidovorax antarctica sp. nov., isolated from Corinth ice sheet soil, Antarctic Fields Peninsula.</title>
        <authorList>
            <person name="Xu Q."/>
            <person name="Peng F."/>
        </authorList>
    </citation>
    <scope>NUCLEOTIDE SEQUENCE [LARGE SCALE GENOMIC DNA]</scope>
    <source>
        <strain evidence="3 4">16-35-5</strain>
    </source>
</reference>
<protein>
    <submittedName>
        <fullName evidence="3">Aminotransferase class V-fold PLP-dependent enzyme</fullName>
    </submittedName>
</protein>
<name>A0A6N1X6S5_9BURK</name>
<dbReference type="Gene3D" id="3.40.640.10">
    <property type="entry name" value="Type I PLP-dependent aspartate aminotransferase-like (Major domain)"/>
    <property type="match status" value="1"/>
</dbReference>
<gene>
    <name evidence="3" type="ORF">HUK68_13270</name>
</gene>
<feature type="domain" description="Aminotransferase class V" evidence="2">
    <location>
        <begin position="30"/>
        <end position="375"/>
    </location>
</feature>
<accession>A0A6N1X6S5</accession>
<dbReference type="GO" id="GO:0008483">
    <property type="term" value="F:transaminase activity"/>
    <property type="evidence" value="ECO:0007669"/>
    <property type="project" value="UniProtKB-KW"/>
</dbReference>
<dbReference type="SUPFAM" id="SSF53383">
    <property type="entry name" value="PLP-dependent transferases"/>
    <property type="match status" value="1"/>
</dbReference>
<dbReference type="RefSeq" id="WP_175504588.1">
    <property type="nucleotide sequence ID" value="NZ_CP054840.1"/>
</dbReference>
<evidence type="ECO:0000256" key="1">
    <source>
        <dbReference type="ARBA" id="ARBA00022898"/>
    </source>
</evidence>
<keyword evidence="3" id="KW-0032">Aminotransferase</keyword>
<dbReference type="InterPro" id="IPR015421">
    <property type="entry name" value="PyrdxlP-dep_Trfase_major"/>
</dbReference>
<evidence type="ECO:0000313" key="4">
    <source>
        <dbReference type="Proteomes" id="UP000509579"/>
    </source>
</evidence>
<dbReference type="PANTHER" id="PTHR43586">
    <property type="entry name" value="CYSTEINE DESULFURASE"/>
    <property type="match status" value="1"/>
</dbReference>
<dbReference type="Gene3D" id="3.90.1150.10">
    <property type="entry name" value="Aspartate Aminotransferase, domain 1"/>
    <property type="match status" value="1"/>
</dbReference>
<dbReference type="PANTHER" id="PTHR43586:SF15">
    <property type="entry name" value="BLR3095 PROTEIN"/>
    <property type="match status" value="1"/>
</dbReference>
<sequence>MHTSTDAPPWQQAFRRHFPITAEKIYACQAYCSPMAPRVSQAMQHFFNHLSLARADKPEWLAAAEGVRTQVARLIGGRSRDIAFTKNTTEGLNIVAQGFPWQPGDNLVIDDQEHPVNAVPWLHLRARGVEVRVARTEERRVTLDALWSRVDARTRLIAVSYVQYSTGVRADIEALARRCREQGIHLVVDGIQAVGLLPIDVEDWGISALSCGAYKALHGPLGLGFLYVAPALLAQLRPAHSGPSFATRIDKREQGWQLKSASGDARVLEGGNINYPGVYGLAQALLMIEEARVENLAPWTLALAARLDAGLRAQGFEILSSVHPGEASSIVCIRHPQAFALRKYLYSQGVVCNLLDTGSIRFSMGGYNTPAEMDAILKITERFMADAPLRRQLMLPTAATAYAR</sequence>
<keyword evidence="1" id="KW-0663">Pyridoxal phosphate</keyword>
<dbReference type="InterPro" id="IPR015422">
    <property type="entry name" value="PyrdxlP-dep_Trfase_small"/>
</dbReference>
<dbReference type="KEGG" id="aant:HUK68_13270"/>
<evidence type="ECO:0000313" key="3">
    <source>
        <dbReference type="EMBL" id="QKV53782.1"/>
    </source>
</evidence>
<evidence type="ECO:0000259" key="2">
    <source>
        <dbReference type="Pfam" id="PF00266"/>
    </source>
</evidence>
<organism evidence="3 4">
    <name type="scientific">Comamonas antarctica</name>
    <dbReference type="NCBI Taxonomy" id="2743470"/>
    <lineage>
        <taxon>Bacteria</taxon>
        <taxon>Pseudomonadati</taxon>
        <taxon>Pseudomonadota</taxon>
        <taxon>Betaproteobacteria</taxon>
        <taxon>Burkholderiales</taxon>
        <taxon>Comamonadaceae</taxon>
        <taxon>Comamonas</taxon>
    </lineage>
</organism>
<keyword evidence="3" id="KW-0808">Transferase</keyword>